<evidence type="ECO:0000313" key="3">
    <source>
        <dbReference type="EMBL" id="AJI24453.1"/>
    </source>
</evidence>
<accession>A0A0B6AUX3</accession>
<dbReference type="InterPro" id="IPR050680">
    <property type="entry name" value="YpeA/RimI_acetyltransf"/>
</dbReference>
<proteinExistence type="predicted"/>
<name>A0A0B6AUX3_PRIM2</name>
<evidence type="ECO:0000256" key="1">
    <source>
        <dbReference type="ARBA" id="ARBA00022679"/>
    </source>
</evidence>
<keyword evidence="1 3" id="KW-0808">Transferase</keyword>
<dbReference type="RefSeq" id="WP_016765235.1">
    <property type="nucleotide sequence ID" value="NZ_BCVB01000001.1"/>
</dbReference>
<dbReference type="PROSITE" id="PS51186">
    <property type="entry name" value="GNAT"/>
    <property type="match status" value="1"/>
</dbReference>
<dbReference type="KEGG" id="bmeg:BG04_857"/>
<dbReference type="InterPro" id="IPR000182">
    <property type="entry name" value="GNAT_dom"/>
</dbReference>
<dbReference type="HOGENOM" id="CLU_102964_0_0_9"/>
<keyword evidence="2" id="KW-0012">Acyltransferase</keyword>
<dbReference type="EMBL" id="CP009920">
    <property type="protein sequence ID" value="AJI24453.1"/>
    <property type="molecule type" value="Genomic_DNA"/>
</dbReference>
<dbReference type="Gene3D" id="3.40.630.30">
    <property type="match status" value="1"/>
</dbReference>
<dbReference type="Pfam" id="PF00583">
    <property type="entry name" value="Acetyltransf_1"/>
    <property type="match status" value="1"/>
</dbReference>
<dbReference type="Proteomes" id="UP000031829">
    <property type="component" value="Chromosome"/>
</dbReference>
<gene>
    <name evidence="3" type="ORF">BG04_857</name>
</gene>
<reference evidence="3 4" key="1">
    <citation type="journal article" date="2015" name="Genome Announc.">
        <title>Complete genome sequences for 35 biothreat assay-relevant bacillus species.</title>
        <authorList>
            <person name="Johnson S.L."/>
            <person name="Daligault H.E."/>
            <person name="Davenport K.W."/>
            <person name="Jaissle J."/>
            <person name="Frey K.G."/>
            <person name="Ladner J.T."/>
            <person name="Broomall S.M."/>
            <person name="Bishop-Lilly K.A."/>
            <person name="Bruce D.C."/>
            <person name="Gibbons H.S."/>
            <person name="Coyne S.R."/>
            <person name="Lo C.C."/>
            <person name="Meincke L."/>
            <person name="Munk A.C."/>
            <person name="Koroleva G.I."/>
            <person name="Rosenzweig C.N."/>
            <person name="Palacios G.F."/>
            <person name="Redden C.L."/>
            <person name="Minogue T.D."/>
            <person name="Chain P.S."/>
        </authorList>
    </citation>
    <scope>NUCLEOTIDE SEQUENCE [LARGE SCALE GENOMIC DNA]</scope>
    <source>
        <strain evidence="4">ATCC 14581 / DSM 32 / JCM 2506 / NBRC 15308 / NCIMB 9376 / NCTC 10342 / NRRL B-14308 / VKM B-512</strain>
    </source>
</reference>
<evidence type="ECO:0000313" key="4">
    <source>
        <dbReference type="Proteomes" id="UP000031829"/>
    </source>
</evidence>
<dbReference type="InterPro" id="IPR016181">
    <property type="entry name" value="Acyl_CoA_acyltransferase"/>
</dbReference>
<dbReference type="CDD" id="cd04301">
    <property type="entry name" value="NAT_SF"/>
    <property type="match status" value="1"/>
</dbReference>
<sequence length="165" mass="18864">MIVRKAREEETSSIETVTLAAYEQYAAVKSEAHWKRYRKGILHTLSEEKKFECIVAEINGEMAGSVLFYPPNTDVYGGLLKPFPWAEIRLLAVAPSHRRKGVANALLEACEKESRELGCSYLGLHTDHSMEHAIKLYTKRGYVRFPDNDFYPVKDLHVMAFRKSV</sequence>
<dbReference type="PANTHER" id="PTHR43420">
    <property type="entry name" value="ACETYLTRANSFERASE"/>
    <property type="match status" value="1"/>
</dbReference>
<dbReference type="PANTHER" id="PTHR43420:SF47">
    <property type="entry name" value="N-ACETYLTRANSFERASE DOMAIN-CONTAINING PROTEIN"/>
    <property type="match status" value="1"/>
</dbReference>
<evidence type="ECO:0000256" key="2">
    <source>
        <dbReference type="ARBA" id="ARBA00023315"/>
    </source>
</evidence>
<dbReference type="GO" id="GO:0016747">
    <property type="term" value="F:acyltransferase activity, transferring groups other than amino-acyl groups"/>
    <property type="evidence" value="ECO:0007669"/>
    <property type="project" value="InterPro"/>
</dbReference>
<dbReference type="AlphaFoldDB" id="A0A0B6AUX3"/>
<dbReference type="SUPFAM" id="SSF55729">
    <property type="entry name" value="Acyl-CoA N-acyltransferases (Nat)"/>
    <property type="match status" value="1"/>
</dbReference>
<protein>
    <submittedName>
        <fullName evidence="3">Acetyltransferase domain protein</fullName>
    </submittedName>
</protein>
<dbReference type="GeneID" id="93644340"/>
<organism evidence="3 4">
    <name type="scientific">Priestia megaterium (strain ATCC 14581 / DSM 32 / CCUG 1817 / JCM 2506 / NBRC 15308 / NCIMB 9376 / NCTC 10342 / NRRL B-14308 / VKM B-512 / Ford 19)</name>
    <name type="common">Bacillus megaterium</name>
    <dbReference type="NCBI Taxonomy" id="1348623"/>
    <lineage>
        <taxon>Bacteria</taxon>
        <taxon>Bacillati</taxon>
        <taxon>Bacillota</taxon>
        <taxon>Bacilli</taxon>
        <taxon>Bacillales</taxon>
        <taxon>Bacillaceae</taxon>
        <taxon>Priestia</taxon>
    </lineage>
</organism>